<keyword evidence="5 11" id="KW-0808">Transferase</keyword>
<dbReference type="KEGG" id="sng:SNE_A17090"/>
<dbReference type="EMBL" id="FR872582">
    <property type="protein sequence ID" value="CCB89586.1"/>
    <property type="molecule type" value="Genomic_DNA"/>
</dbReference>
<dbReference type="HOGENOM" id="CLU_069765_3_1_0"/>
<sequence length="205" mass="23664">MGSDLRIGFFGGTFDPIHLGHLNLVVELKEKCRLDQVLLCPTQLSPTKQDRPAVAENFHRLEMVKLAIEDIPWTEVTEIEIGRPPPSYTVETIDLLKKREGKWKHFFLMMAEDSAYEIGSWKKPEKLLEMAPPLVGTRHGFDPSRLEMLPPTIKSKLEEGWIQISAMDISSTLLRERLKRRLFCGHLIPAKVLDYIYVNRLYYTS</sequence>
<evidence type="ECO:0000256" key="2">
    <source>
        <dbReference type="ARBA" id="ARBA00005019"/>
    </source>
</evidence>
<dbReference type="PANTHER" id="PTHR39321:SF3">
    <property type="entry name" value="PHOSPHOPANTETHEINE ADENYLYLTRANSFERASE"/>
    <property type="match status" value="1"/>
</dbReference>
<organism evidence="13 14">
    <name type="scientific">Simkania negevensis (strain ATCC VR-1471 / DSM 27360 / Z)</name>
    <dbReference type="NCBI Taxonomy" id="331113"/>
    <lineage>
        <taxon>Bacteria</taxon>
        <taxon>Pseudomonadati</taxon>
        <taxon>Chlamydiota</taxon>
        <taxon>Chlamydiia</taxon>
        <taxon>Parachlamydiales</taxon>
        <taxon>Simkaniaceae</taxon>
        <taxon>Simkania</taxon>
    </lineage>
</organism>
<dbReference type="OrthoDB" id="5295945at2"/>
<comment type="function">
    <text evidence="1 11">Catalyzes the reversible adenylation of nicotinate mononucleotide (NaMN) to nicotinic acid adenine dinucleotide (NaAD).</text>
</comment>
<dbReference type="Gene3D" id="3.40.50.620">
    <property type="entry name" value="HUPs"/>
    <property type="match status" value="1"/>
</dbReference>
<reference evidence="13 14" key="1">
    <citation type="journal article" date="2011" name="Mol. Biol. Evol.">
        <title>Unity in variety--the pan-genome of the Chlamydiae.</title>
        <authorList>
            <person name="Collingro A."/>
            <person name="Tischler P."/>
            <person name="Weinmaier T."/>
            <person name="Penz T."/>
            <person name="Heinz E."/>
            <person name="Brunham R.C."/>
            <person name="Read T.D."/>
            <person name="Bavoil P.M."/>
            <person name="Sachse K."/>
            <person name="Kahane S."/>
            <person name="Friedman M.G."/>
            <person name="Rattei T."/>
            <person name="Myers G.S."/>
            <person name="Horn M."/>
        </authorList>
    </citation>
    <scope>NUCLEOTIDE SEQUENCE [LARGE SCALE GENOMIC DNA]</scope>
    <source>
        <strain evidence="14">ATCC VR-1471 / Z</strain>
    </source>
</reference>
<dbReference type="RefSeq" id="WP_013944052.1">
    <property type="nucleotide sequence ID" value="NC_015713.1"/>
</dbReference>
<dbReference type="AlphaFoldDB" id="F8L9P8"/>
<evidence type="ECO:0000313" key="14">
    <source>
        <dbReference type="Proteomes" id="UP000000496"/>
    </source>
</evidence>
<comment type="similarity">
    <text evidence="3 11">Belongs to the NadD family.</text>
</comment>
<keyword evidence="7 11" id="KW-0547">Nucleotide-binding</keyword>
<dbReference type="UniPathway" id="UPA00253">
    <property type="reaction ID" value="UER00332"/>
</dbReference>
<dbReference type="Proteomes" id="UP000000496">
    <property type="component" value="Chromosome gsn.131"/>
</dbReference>
<dbReference type="NCBIfam" id="TIGR00482">
    <property type="entry name" value="nicotinate (nicotinamide) nucleotide adenylyltransferase"/>
    <property type="match status" value="1"/>
</dbReference>
<dbReference type="InterPro" id="IPR005248">
    <property type="entry name" value="NadD/NMNAT"/>
</dbReference>
<keyword evidence="8 11" id="KW-0067">ATP-binding</keyword>
<evidence type="ECO:0000256" key="4">
    <source>
        <dbReference type="ARBA" id="ARBA00022642"/>
    </source>
</evidence>
<keyword evidence="9 11" id="KW-0520">NAD</keyword>
<evidence type="ECO:0000256" key="6">
    <source>
        <dbReference type="ARBA" id="ARBA00022695"/>
    </source>
</evidence>
<evidence type="ECO:0000256" key="3">
    <source>
        <dbReference type="ARBA" id="ARBA00009014"/>
    </source>
</evidence>
<evidence type="ECO:0000256" key="7">
    <source>
        <dbReference type="ARBA" id="ARBA00022741"/>
    </source>
</evidence>
<gene>
    <name evidence="11 13" type="primary">nadD</name>
    <name evidence="13" type="ordered locus">SNE_A17090</name>
</gene>
<comment type="pathway">
    <text evidence="2 11">Cofactor biosynthesis; NAD(+) biosynthesis; deamido-NAD(+) from nicotinate D-ribonucleotide: step 1/1.</text>
</comment>
<keyword evidence="4 11" id="KW-0662">Pyridine nucleotide biosynthesis</keyword>
<dbReference type="InterPro" id="IPR004821">
    <property type="entry name" value="Cyt_trans-like"/>
</dbReference>
<dbReference type="CDD" id="cd02165">
    <property type="entry name" value="NMNAT"/>
    <property type="match status" value="1"/>
</dbReference>
<evidence type="ECO:0000256" key="10">
    <source>
        <dbReference type="ARBA" id="ARBA00048721"/>
    </source>
</evidence>
<dbReference type="PANTHER" id="PTHR39321">
    <property type="entry name" value="NICOTINATE-NUCLEOTIDE ADENYLYLTRANSFERASE-RELATED"/>
    <property type="match status" value="1"/>
</dbReference>
<dbReference type="NCBIfam" id="TIGR00125">
    <property type="entry name" value="cyt_tran_rel"/>
    <property type="match status" value="1"/>
</dbReference>
<dbReference type="InterPro" id="IPR014729">
    <property type="entry name" value="Rossmann-like_a/b/a_fold"/>
</dbReference>
<accession>F8L9P8</accession>
<protein>
    <recommendedName>
        <fullName evidence="11">Probable nicotinate-nucleotide adenylyltransferase</fullName>
        <ecNumber evidence="11">2.7.7.18</ecNumber>
    </recommendedName>
    <alternativeName>
        <fullName evidence="11">Deamido-NAD(+) diphosphorylase</fullName>
    </alternativeName>
    <alternativeName>
        <fullName evidence="11">Deamido-NAD(+) pyrophosphorylase</fullName>
    </alternativeName>
    <alternativeName>
        <fullName evidence="11">Nicotinate mononucleotide adenylyltransferase</fullName>
        <shortName evidence="11">NaMN adenylyltransferase</shortName>
    </alternativeName>
</protein>
<evidence type="ECO:0000313" key="13">
    <source>
        <dbReference type="EMBL" id="CCB89586.1"/>
    </source>
</evidence>
<dbReference type="eggNOG" id="COG1057">
    <property type="taxonomic scope" value="Bacteria"/>
</dbReference>
<evidence type="ECO:0000256" key="5">
    <source>
        <dbReference type="ARBA" id="ARBA00022679"/>
    </source>
</evidence>
<evidence type="ECO:0000256" key="8">
    <source>
        <dbReference type="ARBA" id="ARBA00022840"/>
    </source>
</evidence>
<evidence type="ECO:0000256" key="1">
    <source>
        <dbReference type="ARBA" id="ARBA00002324"/>
    </source>
</evidence>
<dbReference type="SUPFAM" id="SSF52374">
    <property type="entry name" value="Nucleotidylyl transferase"/>
    <property type="match status" value="1"/>
</dbReference>
<evidence type="ECO:0000256" key="11">
    <source>
        <dbReference type="HAMAP-Rule" id="MF_00244"/>
    </source>
</evidence>
<dbReference type="GO" id="GO:0005524">
    <property type="term" value="F:ATP binding"/>
    <property type="evidence" value="ECO:0007669"/>
    <property type="project" value="UniProtKB-KW"/>
</dbReference>
<keyword evidence="6 11" id="KW-0548">Nucleotidyltransferase</keyword>
<keyword evidence="14" id="KW-1185">Reference proteome</keyword>
<dbReference type="Pfam" id="PF01467">
    <property type="entry name" value="CTP_transf_like"/>
    <property type="match status" value="1"/>
</dbReference>
<evidence type="ECO:0000259" key="12">
    <source>
        <dbReference type="Pfam" id="PF01467"/>
    </source>
</evidence>
<feature type="domain" description="Cytidyltransferase-like" evidence="12">
    <location>
        <begin position="9"/>
        <end position="177"/>
    </location>
</feature>
<dbReference type="GO" id="GO:0009435">
    <property type="term" value="P:NAD+ biosynthetic process"/>
    <property type="evidence" value="ECO:0007669"/>
    <property type="project" value="UniProtKB-UniRule"/>
</dbReference>
<dbReference type="STRING" id="331113.SNE_A17090"/>
<proteinExistence type="inferred from homology"/>
<dbReference type="GO" id="GO:0004515">
    <property type="term" value="F:nicotinate-nucleotide adenylyltransferase activity"/>
    <property type="evidence" value="ECO:0007669"/>
    <property type="project" value="UniProtKB-UniRule"/>
</dbReference>
<comment type="catalytic activity">
    <reaction evidence="10 11">
        <text>nicotinate beta-D-ribonucleotide + ATP + H(+) = deamido-NAD(+) + diphosphate</text>
        <dbReference type="Rhea" id="RHEA:22860"/>
        <dbReference type="ChEBI" id="CHEBI:15378"/>
        <dbReference type="ChEBI" id="CHEBI:30616"/>
        <dbReference type="ChEBI" id="CHEBI:33019"/>
        <dbReference type="ChEBI" id="CHEBI:57502"/>
        <dbReference type="ChEBI" id="CHEBI:58437"/>
        <dbReference type="EC" id="2.7.7.18"/>
    </reaction>
</comment>
<dbReference type="HAMAP" id="MF_00244">
    <property type="entry name" value="NaMN_adenylyltr"/>
    <property type="match status" value="1"/>
</dbReference>
<name>F8L9P8_SIMNZ</name>
<dbReference type="EC" id="2.7.7.18" evidence="11"/>
<evidence type="ECO:0000256" key="9">
    <source>
        <dbReference type="ARBA" id="ARBA00023027"/>
    </source>
</evidence>